<feature type="domain" description="HTH lacI-type" evidence="5">
    <location>
        <begin position="5"/>
        <end position="59"/>
    </location>
</feature>
<dbReference type="RefSeq" id="WP_024856574.1">
    <property type="nucleotide sequence ID" value="NZ_JEOB01000004.1"/>
</dbReference>
<dbReference type="PROSITE" id="PS50932">
    <property type="entry name" value="HTH_LACI_2"/>
    <property type="match status" value="1"/>
</dbReference>
<name>A0A011UXK0_RUMAL</name>
<accession>A0A011UXK0</accession>
<keyword evidence="1" id="KW-0678">Repressor</keyword>
<dbReference type="InterPro" id="IPR000843">
    <property type="entry name" value="HTH_LacI"/>
</dbReference>
<dbReference type="OrthoDB" id="2026446at2"/>
<reference evidence="6 7" key="1">
    <citation type="submission" date="2013-06" db="EMBL/GenBank/DDBJ databases">
        <title>Rumen cellulosomics: divergent fiber-degrading strategies revealed by comparative genome-wide analysis of six Ruminococcal strains.</title>
        <authorList>
            <person name="Dassa B."/>
            <person name="Borovok I."/>
            <person name="Lamed R."/>
            <person name="Flint H."/>
            <person name="Yeoman C.J."/>
            <person name="White B."/>
            <person name="Bayer E.A."/>
        </authorList>
    </citation>
    <scope>NUCLEOTIDE SEQUENCE [LARGE SCALE GENOMIC DNA]</scope>
    <source>
        <strain evidence="6 7">SY3</strain>
    </source>
</reference>
<keyword evidence="4" id="KW-0804">Transcription</keyword>
<comment type="caution">
    <text evidence="6">The sequence shown here is derived from an EMBL/GenBank/DDBJ whole genome shotgun (WGS) entry which is preliminary data.</text>
</comment>
<keyword evidence="7" id="KW-1185">Reference proteome</keyword>
<dbReference type="AlphaFoldDB" id="A0A011UXK0"/>
<dbReference type="Pfam" id="PF13377">
    <property type="entry name" value="Peripla_BP_3"/>
    <property type="match status" value="1"/>
</dbReference>
<evidence type="ECO:0000256" key="1">
    <source>
        <dbReference type="ARBA" id="ARBA00022491"/>
    </source>
</evidence>
<dbReference type="SUPFAM" id="SSF53822">
    <property type="entry name" value="Periplasmic binding protein-like I"/>
    <property type="match status" value="1"/>
</dbReference>
<evidence type="ECO:0000259" key="5">
    <source>
        <dbReference type="PROSITE" id="PS50932"/>
    </source>
</evidence>
<dbReference type="GO" id="GO:0000976">
    <property type="term" value="F:transcription cis-regulatory region binding"/>
    <property type="evidence" value="ECO:0007669"/>
    <property type="project" value="TreeGrafter"/>
</dbReference>
<evidence type="ECO:0000256" key="2">
    <source>
        <dbReference type="ARBA" id="ARBA00023015"/>
    </source>
</evidence>
<dbReference type="PATRIC" id="fig|1341156.4.peg.2925"/>
<organism evidence="6 7">
    <name type="scientific">Ruminococcus albus SY3</name>
    <dbReference type="NCBI Taxonomy" id="1341156"/>
    <lineage>
        <taxon>Bacteria</taxon>
        <taxon>Bacillati</taxon>
        <taxon>Bacillota</taxon>
        <taxon>Clostridia</taxon>
        <taxon>Eubacteriales</taxon>
        <taxon>Oscillospiraceae</taxon>
        <taxon>Ruminococcus</taxon>
    </lineage>
</organism>
<dbReference type="CDD" id="cd01392">
    <property type="entry name" value="HTH_LacI"/>
    <property type="match status" value="1"/>
</dbReference>
<proteinExistence type="predicted"/>
<dbReference type="Proteomes" id="UP000021369">
    <property type="component" value="Unassembled WGS sequence"/>
</dbReference>
<dbReference type="Pfam" id="PF00356">
    <property type="entry name" value="LacI"/>
    <property type="match status" value="1"/>
</dbReference>
<dbReference type="SMART" id="SM00354">
    <property type="entry name" value="HTH_LACI"/>
    <property type="match status" value="1"/>
</dbReference>
<dbReference type="Gene3D" id="3.40.50.2300">
    <property type="match status" value="2"/>
</dbReference>
<sequence length="333" mass="37600">MKKPVTLIDIAKACNTSNVTVSKALADKSGVSDELRAKIKQVAEEMGYVPSKTVTSRKKSNIGVLIPEKYVGLSGSFYWTLYNSLVQRLKRENLYCVIENLEYKDEENLVLPNIVTDRKISALISLGEISHVYAQNLSENVEHLILLDYYVPGLKVDSIVTNGYNGGYKLANYLISLGHRRIGFIGSKKATSSIFDRYMGYLKALIEHDLEIRDDWIIDDRDKYSDPIDLVFPDDMPTAFVCNCDEVAFQTIKQLREHGYSVPEDVSVVGYDNYLISEVSDPTITTISIDAEYMAELTVNTLIQRLNDPSTIYRMRTIEGDLVIKNSVLPLNR</sequence>
<keyword evidence="2" id="KW-0805">Transcription regulation</keyword>
<dbReference type="Gene3D" id="1.10.260.40">
    <property type="entry name" value="lambda repressor-like DNA-binding domains"/>
    <property type="match status" value="1"/>
</dbReference>
<dbReference type="GO" id="GO:0003700">
    <property type="term" value="F:DNA-binding transcription factor activity"/>
    <property type="evidence" value="ECO:0007669"/>
    <property type="project" value="TreeGrafter"/>
</dbReference>
<dbReference type="InterPro" id="IPR028082">
    <property type="entry name" value="Peripla_BP_I"/>
</dbReference>
<protein>
    <submittedName>
        <fullName evidence="6">LacI family transcriptional regulator</fullName>
    </submittedName>
</protein>
<evidence type="ECO:0000313" key="7">
    <source>
        <dbReference type="Proteomes" id="UP000021369"/>
    </source>
</evidence>
<evidence type="ECO:0000313" key="6">
    <source>
        <dbReference type="EMBL" id="EXM37932.1"/>
    </source>
</evidence>
<dbReference type="EMBL" id="JEOB01000004">
    <property type="protein sequence ID" value="EXM37932.1"/>
    <property type="molecule type" value="Genomic_DNA"/>
</dbReference>
<dbReference type="InterPro" id="IPR010982">
    <property type="entry name" value="Lambda_DNA-bd_dom_sf"/>
</dbReference>
<evidence type="ECO:0000256" key="4">
    <source>
        <dbReference type="ARBA" id="ARBA00023163"/>
    </source>
</evidence>
<evidence type="ECO:0000256" key="3">
    <source>
        <dbReference type="ARBA" id="ARBA00023125"/>
    </source>
</evidence>
<gene>
    <name evidence="6" type="ORF">RASY3_16625</name>
</gene>
<dbReference type="InterPro" id="IPR046335">
    <property type="entry name" value="LacI/GalR-like_sensor"/>
</dbReference>
<keyword evidence="3" id="KW-0238">DNA-binding</keyword>
<dbReference type="SUPFAM" id="SSF47413">
    <property type="entry name" value="lambda repressor-like DNA-binding domains"/>
    <property type="match status" value="1"/>
</dbReference>
<dbReference type="PANTHER" id="PTHR30146">
    <property type="entry name" value="LACI-RELATED TRANSCRIPTIONAL REPRESSOR"/>
    <property type="match status" value="1"/>
</dbReference>
<dbReference type="PANTHER" id="PTHR30146:SF148">
    <property type="entry name" value="HTH-TYPE TRANSCRIPTIONAL REPRESSOR PURR-RELATED"/>
    <property type="match status" value="1"/>
</dbReference>
<dbReference type="CDD" id="cd19974">
    <property type="entry name" value="PBP1_LacI-like"/>
    <property type="match status" value="1"/>
</dbReference>